<dbReference type="SUPFAM" id="SSF52540">
    <property type="entry name" value="P-loop containing nucleoside triphosphate hydrolases"/>
    <property type="match status" value="1"/>
</dbReference>
<dbReference type="GO" id="GO:0005524">
    <property type="term" value="F:ATP binding"/>
    <property type="evidence" value="ECO:0007669"/>
    <property type="project" value="UniProtKB-KW"/>
</dbReference>
<dbReference type="Gene3D" id="1.10.10.10">
    <property type="entry name" value="Winged helix-like DNA-binding domain superfamily/Winged helix DNA-binding domain"/>
    <property type="match status" value="1"/>
</dbReference>
<dbReference type="SUPFAM" id="SSF46894">
    <property type="entry name" value="C-terminal effector domain of the bipartite response regulators"/>
    <property type="match status" value="1"/>
</dbReference>
<dbReference type="GO" id="GO:0005737">
    <property type="term" value="C:cytoplasm"/>
    <property type="evidence" value="ECO:0007669"/>
    <property type="project" value="TreeGrafter"/>
</dbReference>
<feature type="compositionally biased region" description="Gly residues" evidence="3">
    <location>
        <begin position="26"/>
        <end position="38"/>
    </location>
</feature>
<evidence type="ECO:0000256" key="2">
    <source>
        <dbReference type="ARBA" id="ARBA00022840"/>
    </source>
</evidence>
<dbReference type="Proteomes" id="UP000219688">
    <property type="component" value="Unassembled WGS sequence"/>
</dbReference>
<dbReference type="PROSITE" id="PS00622">
    <property type="entry name" value="HTH_LUXR_1"/>
    <property type="match status" value="1"/>
</dbReference>
<name>A0A285VW58_9MICO</name>
<dbReference type="InterPro" id="IPR016032">
    <property type="entry name" value="Sig_transdc_resp-reg_C-effctor"/>
</dbReference>
<dbReference type="EMBL" id="OBQK01000013">
    <property type="protein sequence ID" value="SOC57486.1"/>
    <property type="molecule type" value="Genomic_DNA"/>
</dbReference>
<dbReference type="PRINTS" id="PR00038">
    <property type="entry name" value="HTHLUXR"/>
</dbReference>
<evidence type="ECO:0000313" key="6">
    <source>
        <dbReference type="Proteomes" id="UP000219688"/>
    </source>
</evidence>
<dbReference type="SMART" id="SM00421">
    <property type="entry name" value="HTH_LUXR"/>
    <property type="match status" value="1"/>
</dbReference>
<keyword evidence="2" id="KW-0067">ATP-binding</keyword>
<feature type="region of interest" description="Disordered" evidence="3">
    <location>
        <begin position="796"/>
        <end position="819"/>
    </location>
</feature>
<dbReference type="SUPFAM" id="SSF48452">
    <property type="entry name" value="TPR-like"/>
    <property type="match status" value="1"/>
</dbReference>
<dbReference type="PROSITE" id="PS50043">
    <property type="entry name" value="HTH_LUXR_2"/>
    <property type="match status" value="1"/>
</dbReference>
<dbReference type="InterPro" id="IPR036388">
    <property type="entry name" value="WH-like_DNA-bd_sf"/>
</dbReference>
<evidence type="ECO:0000256" key="1">
    <source>
        <dbReference type="ARBA" id="ARBA00022741"/>
    </source>
</evidence>
<keyword evidence="6" id="KW-1185">Reference proteome</keyword>
<dbReference type="InterPro" id="IPR000792">
    <property type="entry name" value="Tscrpt_reg_LuxR_C"/>
</dbReference>
<dbReference type="Pfam" id="PF00196">
    <property type="entry name" value="GerE"/>
    <property type="match status" value="1"/>
</dbReference>
<dbReference type="InterPro" id="IPR011990">
    <property type="entry name" value="TPR-like_helical_dom_sf"/>
</dbReference>
<dbReference type="PANTHER" id="PTHR16305:SF35">
    <property type="entry name" value="TRANSCRIPTIONAL ACTIVATOR DOMAIN"/>
    <property type="match status" value="1"/>
</dbReference>
<gene>
    <name evidence="5" type="ORF">SAMN05421879_11318</name>
</gene>
<keyword evidence="1" id="KW-0547">Nucleotide-binding</keyword>
<feature type="domain" description="HTH luxR-type" evidence="4">
    <location>
        <begin position="902"/>
        <end position="967"/>
    </location>
</feature>
<dbReference type="GO" id="GO:0003677">
    <property type="term" value="F:DNA binding"/>
    <property type="evidence" value="ECO:0007669"/>
    <property type="project" value="InterPro"/>
</dbReference>
<dbReference type="Gene3D" id="1.25.40.10">
    <property type="entry name" value="Tetratricopeptide repeat domain"/>
    <property type="match status" value="1"/>
</dbReference>
<reference evidence="6" key="1">
    <citation type="submission" date="2017-08" db="EMBL/GenBank/DDBJ databases">
        <authorList>
            <person name="Varghese N."/>
            <person name="Submissions S."/>
        </authorList>
    </citation>
    <scope>NUCLEOTIDE SEQUENCE [LARGE SCALE GENOMIC DNA]</scope>
    <source>
        <strain evidence="6">USBA17B2</strain>
    </source>
</reference>
<dbReference type="Pfam" id="PF13191">
    <property type="entry name" value="AAA_16"/>
    <property type="match status" value="1"/>
</dbReference>
<dbReference type="CDD" id="cd06170">
    <property type="entry name" value="LuxR_C_like"/>
    <property type="match status" value="1"/>
</dbReference>
<evidence type="ECO:0000259" key="4">
    <source>
        <dbReference type="PROSITE" id="PS50043"/>
    </source>
</evidence>
<sequence length="970" mass="100701">MRHHAPLARLLPAGRVLIPSGTSSEGAGGGPHGVGGDEGAVRGELFEGLHAVLERLGQDRPVLLVVEDVHWADPSTRDLLTFLFRRGFSAPVSVVASYRQDDLHRRHPLRSTLAEWGRMPSLTRVHLSPLEDADVRALVRAVRPQLTDAGDVEEIVRRAEGNAFFAEELVVASDLGEALPTDLADLLLLRLDGLAEDARDVLRAAACVGRRVPHALLAEVVDLPADQLDDALRAAVEANVLVSGSDAGYAFRHALLAEAVYDDLLPGERARLHAACARALAEGRVPGTAAELARHARAGHDPVTAVTASVEAGEDAMSLGGPDEAAGHFLTALDLLAAPAVAEALDLDRTTVVLQASEALFIAGRASRALKLLLDELGGEVVTPEDGAGDTSYPDPGRRAELLVALGHVTLAVDGTPVSALAATEEALRLLGDEHTKRRAWALAIHALTNVDRGRFDVASRAAQTAHDLAVELGLESLQTETATTLGRLASFAGEPESARAAIAEVITRLRGSGNPTGLVRALHQMGGVLFEEGRYAEARPFYTEAAQLAVEHGRRWAPYGFDARVLGALAAYLTGDWEAVDRAVDLSGESSPALQEGVLGGVGLMTMAGRGDPGGPEALRAVPAEIYTDGWATLLVTGAAIDILGDAGDLDGALRAYDRACEVVRDLWQVSSFPAQVRFGALLLGRLAERAGAAAGQERHGLVEVGARLVADAQAVARRAEELGRVSGPEGRAWEARHRAEHLRLRWLAGVEPPEPAELVGAWESAVEGFERMGHRYEWARSVARLAAVVSRAGAAAGGGGGPVSEGGPVGRGEGDGRVDEEADGGAVGGVVGGEERVAALVAGARAVAEELGALPLLAELAVFDGGTAVAGGSGATGGAGVRGGAGKKGASAHAGTAVTAEVGQVVLTPREREVLGLVAAGRSNGEIGRQLFISTKTVSVHVSNILAKLGVSSRTEAAAVARDRRLLG</sequence>
<dbReference type="GO" id="GO:0004016">
    <property type="term" value="F:adenylate cyclase activity"/>
    <property type="evidence" value="ECO:0007669"/>
    <property type="project" value="TreeGrafter"/>
</dbReference>
<dbReference type="InterPro" id="IPR041664">
    <property type="entry name" value="AAA_16"/>
</dbReference>
<proteinExistence type="predicted"/>
<evidence type="ECO:0000256" key="3">
    <source>
        <dbReference type="SAM" id="MobiDB-lite"/>
    </source>
</evidence>
<accession>A0A285VW58</accession>
<dbReference type="PANTHER" id="PTHR16305">
    <property type="entry name" value="TESTICULAR SOLUBLE ADENYLYL CYCLASE"/>
    <property type="match status" value="1"/>
</dbReference>
<evidence type="ECO:0000313" key="5">
    <source>
        <dbReference type="EMBL" id="SOC57486.1"/>
    </source>
</evidence>
<feature type="compositionally biased region" description="Gly residues" evidence="3">
    <location>
        <begin position="797"/>
        <end position="813"/>
    </location>
</feature>
<feature type="region of interest" description="Disordered" evidence="3">
    <location>
        <begin position="19"/>
        <end position="38"/>
    </location>
</feature>
<dbReference type="RefSeq" id="WP_141401515.1">
    <property type="nucleotide sequence ID" value="NZ_OBQK01000013.1"/>
</dbReference>
<protein>
    <submittedName>
        <fullName evidence="5">Regulatory protein, luxR family</fullName>
    </submittedName>
</protein>
<organism evidence="5 6">
    <name type="scientific">Ornithinimicrobium cerasi</name>
    <dbReference type="NCBI Taxonomy" id="2248773"/>
    <lineage>
        <taxon>Bacteria</taxon>
        <taxon>Bacillati</taxon>
        <taxon>Actinomycetota</taxon>
        <taxon>Actinomycetes</taxon>
        <taxon>Micrococcales</taxon>
        <taxon>Ornithinimicrobiaceae</taxon>
        <taxon>Ornithinimicrobium</taxon>
    </lineage>
</organism>
<dbReference type="InterPro" id="IPR027417">
    <property type="entry name" value="P-loop_NTPase"/>
</dbReference>
<dbReference type="GO" id="GO:0006355">
    <property type="term" value="P:regulation of DNA-templated transcription"/>
    <property type="evidence" value="ECO:0007669"/>
    <property type="project" value="InterPro"/>
</dbReference>
<dbReference type="AlphaFoldDB" id="A0A285VW58"/>